<name>A0A1H1T7D0_9ACTN</name>
<dbReference type="AlphaFoldDB" id="A0A1H1T7D0"/>
<evidence type="ECO:0000313" key="2">
    <source>
        <dbReference type="Proteomes" id="UP000199103"/>
    </source>
</evidence>
<proteinExistence type="predicted"/>
<dbReference type="STRING" id="630515.SAMN04489812_2278"/>
<protein>
    <submittedName>
        <fullName evidence="1">Tautomerase enzyme</fullName>
    </submittedName>
</protein>
<organism evidence="1 2">
    <name type="scientific">Microlunatus soli</name>
    <dbReference type="NCBI Taxonomy" id="630515"/>
    <lineage>
        <taxon>Bacteria</taxon>
        <taxon>Bacillati</taxon>
        <taxon>Actinomycetota</taxon>
        <taxon>Actinomycetes</taxon>
        <taxon>Propionibacteriales</taxon>
        <taxon>Propionibacteriaceae</taxon>
        <taxon>Microlunatus</taxon>
    </lineage>
</organism>
<dbReference type="InterPro" id="IPR037479">
    <property type="entry name" value="Tauto_MSAD"/>
</dbReference>
<gene>
    <name evidence="1" type="ORF">SAMN04489812_2278</name>
</gene>
<dbReference type="Pfam" id="PF14552">
    <property type="entry name" value="Tautomerase_2"/>
    <property type="match status" value="1"/>
</dbReference>
<dbReference type="RefSeq" id="WP_091524581.1">
    <property type="nucleotide sequence ID" value="NZ_LT629772.1"/>
</dbReference>
<dbReference type="Gene3D" id="3.30.429.10">
    <property type="entry name" value="Macrophage Migration Inhibitory Factor"/>
    <property type="match status" value="1"/>
</dbReference>
<dbReference type="Proteomes" id="UP000199103">
    <property type="component" value="Chromosome I"/>
</dbReference>
<keyword evidence="2" id="KW-1185">Reference proteome</keyword>
<dbReference type="EMBL" id="LT629772">
    <property type="protein sequence ID" value="SDS55876.1"/>
    <property type="molecule type" value="Genomic_DNA"/>
</dbReference>
<sequence length="123" mass="13894">MPLIQIDLERELFDSSKEEISKAVHDAQLEVLNAPADDLFQVYRPHEPGEFVFSPTFGGVDRQHLLLIRITMVHMHPVAAKQKLYDAMTSRLAEVGVRPDDVLICIVENGFEDWFAGTAMKGE</sequence>
<dbReference type="OrthoDB" id="9804765at2"/>
<dbReference type="PANTHER" id="PTHR38460">
    <property type="entry name" value="TAUTOMERASE YOLI-RELATED"/>
    <property type="match status" value="1"/>
</dbReference>
<reference evidence="1 2" key="1">
    <citation type="submission" date="2016-10" db="EMBL/GenBank/DDBJ databases">
        <authorList>
            <person name="de Groot N.N."/>
        </authorList>
    </citation>
    <scope>NUCLEOTIDE SEQUENCE [LARGE SCALE GENOMIC DNA]</scope>
    <source>
        <strain evidence="1 2">DSM 21800</strain>
    </source>
</reference>
<dbReference type="SUPFAM" id="SSF55331">
    <property type="entry name" value="Tautomerase/MIF"/>
    <property type="match status" value="1"/>
</dbReference>
<dbReference type="InterPro" id="IPR014347">
    <property type="entry name" value="Tautomerase/MIF_sf"/>
</dbReference>
<accession>A0A1H1T7D0</accession>
<dbReference type="PANTHER" id="PTHR38460:SF1">
    <property type="entry name" value="TAUTOMERASE YOLI-RELATED"/>
    <property type="match status" value="1"/>
</dbReference>
<evidence type="ECO:0000313" key="1">
    <source>
        <dbReference type="EMBL" id="SDS55876.1"/>
    </source>
</evidence>